<gene>
    <name evidence="2" type="ORF">NNJEOMEG_00993</name>
</gene>
<name>A0A6V8LKB7_9BACT</name>
<keyword evidence="1" id="KW-0732">Signal</keyword>
<evidence type="ECO:0000256" key="1">
    <source>
        <dbReference type="SAM" id="SignalP"/>
    </source>
</evidence>
<reference evidence="2 3" key="1">
    <citation type="submission" date="2020-04" db="EMBL/GenBank/DDBJ databases">
        <authorList>
            <consortium name="Desulfovibrio sp. FSS-1 genome sequencing consortium"/>
            <person name="Shimoshige H."/>
            <person name="Kobayashi H."/>
            <person name="Maekawa T."/>
        </authorList>
    </citation>
    <scope>NUCLEOTIDE SEQUENCE [LARGE SCALE GENOMIC DNA]</scope>
    <source>
        <strain evidence="2 3">SIID29052-01</strain>
    </source>
</reference>
<accession>A0A6V8LKB7</accession>
<sequence length="290" mass="32018">MAKGIFLAVLLSLCILSASVSAQDRSKAPEGGRDLQALNQQASNPVGDLWMIANQFNFNLLQSDKVRAFRDPQLQFNWNFQPVLTFEPNDDFRLVARPVIPLYVSPYAGGRDRVDSVGGLGDAELMVMLTPGGSKSSGFIFGAGPTAIFPTATDKHLGNGKWQLGPAAAALYMNDKWVVGIFPQHWWSYAGDAKRKDVSLTKAQYFIWYSPAPTWQVGMSPNILVDWMQPKAQDRWTVPVGLGVSKMTMLGSLPVKFSVEADYSVVRPSNIPGNEWTFKFTVTPILPKLF</sequence>
<dbReference type="EMBL" id="BLTE01000003">
    <property type="protein sequence ID" value="GFK93162.1"/>
    <property type="molecule type" value="Genomic_DNA"/>
</dbReference>
<evidence type="ECO:0000313" key="2">
    <source>
        <dbReference type="EMBL" id="GFK93162.1"/>
    </source>
</evidence>
<evidence type="ECO:0000313" key="3">
    <source>
        <dbReference type="Proteomes" id="UP000494245"/>
    </source>
</evidence>
<keyword evidence="3" id="KW-1185">Reference proteome</keyword>
<dbReference type="AlphaFoldDB" id="A0A6V8LKB7"/>
<proteinExistence type="predicted"/>
<dbReference type="Proteomes" id="UP000494245">
    <property type="component" value="Unassembled WGS sequence"/>
</dbReference>
<dbReference type="RefSeq" id="WP_173081919.1">
    <property type="nucleotide sequence ID" value="NZ_BLTE01000003.1"/>
</dbReference>
<reference evidence="2 3" key="2">
    <citation type="submission" date="2020-05" db="EMBL/GenBank/DDBJ databases">
        <title>Draft genome sequence of Desulfovibrio sp. strainFSS-1.</title>
        <authorList>
            <person name="Shimoshige H."/>
            <person name="Kobayashi H."/>
            <person name="Maekawa T."/>
        </authorList>
    </citation>
    <scope>NUCLEOTIDE SEQUENCE [LARGE SCALE GENOMIC DNA]</scope>
    <source>
        <strain evidence="2 3">SIID29052-01</strain>
    </source>
</reference>
<organism evidence="2 3">
    <name type="scientific">Fundidesulfovibrio magnetotacticus</name>
    <dbReference type="NCBI Taxonomy" id="2730080"/>
    <lineage>
        <taxon>Bacteria</taxon>
        <taxon>Pseudomonadati</taxon>
        <taxon>Thermodesulfobacteriota</taxon>
        <taxon>Desulfovibrionia</taxon>
        <taxon>Desulfovibrionales</taxon>
        <taxon>Desulfovibrionaceae</taxon>
        <taxon>Fundidesulfovibrio</taxon>
    </lineage>
</organism>
<evidence type="ECO:0008006" key="4">
    <source>
        <dbReference type="Google" id="ProtNLM"/>
    </source>
</evidence>
<feature type="chain" id="PRO_5028977868" description="Neuromedin U" evidence="1">
    <location>
        <begin position="23"/>
        <end position="290"/>
    </location>
</feature>
<feature type="signal peptide" evidence="1">
    <location>
        <begin position="1"/>
        <end position="22"/>
    </location>
</feature>
<comment type="caution">
    <text evidence="2">The sequence shown here is derived from an EMBL/GenBank/DDBJ whole genome shotgun (WGS) entry which is preliminary data.</text>
</comment>
<protein>
    <recommendedName>
        <fullName evidence="4">Neuromedin U</fullName>
    </recommendedName>
</protein>